<sequence length="165" mass="18213">MRIFAWLLVIVAVVLQGCYSFSTENRLTHLHTIAVPIFNDHSGAGIAQSRSELTKALIDRLERESALRLIPSLSLADALLEGTLVAYSDVPAQLSATTGRAATNRITLIVQVELEERSTHELLFSERFVGSAEYAIGNMVAQQEARRRAQHQIAESIADRIISGW</sequence>
<name>Q3AQ35_CHLCH</name>
<organism evidence="1">
    <name type="scientific">Chlorobium chlorochromatii (strain CaD3)</name>
    <dbReference type="NCBI Taxonomy" id="340177"/>
    <lineage>
        <taxon>Bacteria</taxon>
        <taxon>Pseudomonadati</taxon>
        <taxon>Chlorobiota</taxon>
        <taxon>Chlorobiia</taxon>
        <taxon>Chlorobiales</taxon>
        <taxon>Chlorobiaceae</taxon>
        <taxon>Chlorobium/Pelodictyon group</taxon>
        <taxon>Chlorobium</taxon>
    </lineage>
</organism>
<protein>
    <recommendedName>
        <fullName evidence="2">Lipoprotein</fullName>
    </recommendedName>
</protein>
<dbReference type="PROSITE" id="PS51257">
    <property type="entry name" value="PROKAR_LIPOPROTEIN"/>
    <property type="match status" value="1"/>
</dbReference>
<dbReference type="GO" id="GO:0019867">
    <property type="term" value="C:outer membrane"/>
    <property type="evidence" value="ECO:0007669"/>
    <property type="project" value="InterPro"/>
</dbReference>
<reference evidence="1" key="1">
    <citation type="submission" date="2005-08" db="EMBL/GenBank/DDBJ databases">
        <title>Complete sequence of Chlorobium chlorochromatii CaD3.</title>
        <authorList>
            <person name="Copeland A."/>
            <person name="Lucas S."/>
            <person name="Lapidus A."/>
            <person name="Barry K."/>
            <person name="Detter J.C."/>
            <person name="Glavina T."/>
            <person name="Hammon N."/>
            <person name="Israni S."/>
            <person name="Pitluck S."/>
            <person name="Bryant D."/>
            <person name="Schmutz J."/>
            <person name="Larimer F."/>
            <person name="Land M."/>
            <person name="Kyrpides N."/>
            <person name="Ivanova N."/>
            <person name="Richardson P."/>
        </authorList>
    </citation>
    <scope>NUCLEOTIDE SEQUENCE [LARGE SCALE GENOMIC DNA]</scope>
    <source>
        <strain evidence="1">CaD3</strain>
    </source>
</reference>
<evidence type="ECO:0008006" key="2">
    <source>
        <dbReference type="Google" id="ProtNLM"/>
    </source>
</evidence>
<dbReference type="KEGG" id="cch:Cag_1638"/>
<gene>
    <name evidence="1" type="ordered locus">Cag_1638</name>
</gene>
<dbReference type="HOGENOM" id="CLU_114082_0_3_10"/>
<dbReference type="EMBL" id="CP000108">
    <property type="protein sequence ID" value="ABB28890.1"/>
    <property type="molecule type" value="Genomic_DNA"/>
</dbReference>
<dbReference type="InterPro" id="IPR007485">
    <property type="entry name" value="LPS_assembly_LptE"/>
</dbReference>
<dbReference type="GO" id="GO:0043165">
    <property type="term" value="P:Gram-negative-bacterium-type cell outer membrane assembly"/>
    <property type="evidence" value="ECO:0007669"/>
    <property type="project" value="InterPro"/>
</dbReference>
<dbReference type="AlphaFoldDB" id="Q3AQ35"/>
<evidence type="ECO:0000313" key="1">
    <source>
        <dbReference type="EMBL" id="ABB28890.1"/>
    </source>
</evidence>
<accession>Q3AQ35</accession>
<dbReference type="eggNOG" id="ENOG50303AD">
    <property type="taxonomic scope" value="Bacteria"/>
</dbReference>
<dbReference type="STRING" id="340177.Cag_1638"/>
<dbReference type="Pfam" id="PF04390">
    <property type="entry name" value="LptE"/>
    <property type="match status" value="1"/>
</dbReference>
<dbReference type="Gene3D" id="3.30.160.150">
    <property type="entry name" value="Lipoprotein like domain"/>
    <property type="match status" value="1"/>
</dbReference>
<dbReference type="OrthoDB" id="9790776at2"/>
<proteinExistence type="predicted"/>